<dbReference type="GO" id="GO:0000472">
    <property type="term" value="P:endonucleolytic cleavage to generate mature 5'-end of SSU-rRNA from (SSU-rRNA, 5.8S rRNA, LSU-rRNA)"/>
    <property type="evidence" value="ECO:0007669"/>
    <property type="project" value="TreeGrafter"/>
</dbReference>
<dbReference type="GeneID" id="25912728"/>
<name>A0A0L0FFK2_9EUKA</name>
<dbReference type="SUPFAM" id="SSF50998">
    <property type="entry name" value="Quinoprotein alcohol dehydrogenase-like"/>
    <property type="match status" value="1"/>
</dbReference>
<dbReference type="InterPro" id="IPR020472">
    <property type="entry name" value="WD40_PAC1"/>
</dbReference>
<dbReference type="PRINTS" id="PR00320">
    <property type="entry name" value="GPROTEINBRPT"/>
</dbReference>
<dbReference type="Gene3D" id="2.130.10.10">
    <property type="entry name" value="YVTN repeat-like/Quinoprotein amine dehydrogenase"/>
    <property type="match status" value="2"/>
</dbReference>
<evidence type="ECO:0000313" key="5">
    <source>
        <dbReference type="Proteomes" id="UP000054560"/>
    </source>
</evidence>
<protein>
    <recommendedName>
        <fullName evidence="6">Anaphase-promoting complex subunit 4 WD40 domain-containing protein</fullName>
    </recommendedName>
</protein>
<keyword evidence="1 3" id="KW-0853">WD repeat</keyword>
<dbReference type="PROSITE" id="PS50082">
    <property type="entry name" value="WD_REPEATS_2"/>
    <property type="match status" value="4"/>
</dbReference>
<evidence type="ECO:0000313" key="4">
    <source>
        <dbReference type="EMBL" id="KNC75246.1"/>
    </source>
</evidence>
<feature type="repeat" description="WD" evidence="3">
    <location>
        <begin position="151"/>
        <end position="195"/>
    </location>
</feature>
<dbReference type="RefSeq" id="XP_014149148.1">
    <property type="nucleotide sequence ID" value="XM_014293673.1"/>
</dbReference>
<dbReference type="EMBL" id="KQ243753">
    <property type="protein sequence ID" value="KNC75246.1"/>
    <property type="molecule type" value="Genomic_DNA"/>
</dbReference>
<dbReference type="GO" id="GO:0030686">
    <property type="term" value="C:90S preribosome"/>
    <property type="evidence" value="ECO:0007669"/>
    <property type="project" value="TreeGrafter"/>
</dbReference>
<dbReference type="Pfam" id="PF00400">
    <property type="entry name" value="WD40"/>
    <property type="match status" value="4"/>
</dbReference>
<evidence type="ECO:0000256" key="2">
    <source>
        <dbReference type="ARBA" id="ARBA00022737"/>
    </source>
</evidence>
<reference evidence="4 5" key="1">
    <citation type="submission" date="2011-02" db="EMBL/GenBank/DDBJ databases">
        <title>The Genome Sequence of Sphaeroforma arctica JP610.</title>
        <authorList>
            <consortium name="The Broad Institute Genome Sequencing Platform"/>
            <person name="Russ C."/>
            <person name="Cuomo C."/>
            <person name="Young S.K."/>
            <person name="Zeng Q."/>
            <person name="Gargeya S."/>
            <person name="Alvarado L."/>
            <person name="Berlin A."/>
            <person name="Chapman S.B."/>
            <person name="Chen Z."/>
            <person name="Freedman E."/>
            <person name="Gellesch M."/>
            <person name="Goldberg J."/>
            <person name="Griggs A."/>
            <person name="Gujja S."/>
            <person name="Heilman E."/>
            <person name="Heiman D."/>
            <person name="Howarth C."/>
            <person name="Mehta T."/>
            <person name="Neiman D."/>
            <person name="Pearson M."/>
            <person name="Roberts A."/>
            <person name="Saif S."/>
            <person name="Shea T."/>
            <person name="Shenoy N."/>
            <person name="Sisk P."/>
            <person name="Stolte C."/>
            <person name="Sykes S."/>
            <person name="White J."/>
            <person name="Yandava C."/>
            <person name="Burger G."/>
            <person name="Gray M.W."/>
            <person name="Holland P.W.H."/>
            <person name="King N."/>
            <person name="Lang F.B.F."/>
            <person name="Roger A.J."/>
            <person name="Ruiz-Trillo I."/>
            <person name="Haas B."/>
            <person name="Nusbaum C."/>
            <person name="Birren B."/>
        </authorList>
    </citation>
    <scope>NUCLEOTIDE SEQUENCE [LARGE SCALE GENOMIC DNA]</scope>
    <source>
        <strain evidence="4 5">JP610</strain>
    </source>
</reference>
<sequence length="408" mass="44926">MASTQTVKMPNGDTVHLKKSYTIEDTHEYIYTGGAIHFTPDEQYMLTACEDNVKVSDLNTGKISNIFDGDGEVITCMSLVPNTHTCVVASRSGQLHHYDYVDNAVLRTFKSLDGPVASLCWDPSGTLLATGASNGNVKVWDFAHTAVTHSFKGSQGIVFSMAFHPDPKRMLLATSASADCDVKVWDLYKKKLVHNMKGHVSPVQGLVFSDDGKFIVSGGRDKVMNTWRLSDHSFKLHASKPLHESIEGLKLVPTVNGDTRVKVVTVSDVGKCSVWDAVSGEMLQFSQVHDALSEVSLLPQSHRIVVVNGNMDILFLDQETLTIQRRIIGYNDEIIDAKHIDDDHVLVVANSEAARVVQLSTHDCAMLEGHTANVLCADISPCGNYVVTSSKDNTVRVWRKHQSETEMR</sequence>
<feature type="repeat" description="WD" evidence="3">
    <location>
        <begin position="109"/>
        <end position="150"/>
    </location>
</feature>
<dbReference type="GO" id="GO:0000480">
    <property type="term" value="P:endonucleolytic cleavage in 5'-ETS of tricistronic rRNA transcript (SSU-rRNA, 5.8S rRNA, LSU-rRNA)"/>
    <property type="evidence" value="ECO:0007669"/>
    <property type="project" value="TreeGrafter"/>
</dbReference>
<dbReference type="eggNOG" id="KOG0319">
    <property type="taxonomic scope" value="Eukaryota"/>
</dbReference>
<dbReference type="SMART" id="SM00320">
    <property type="entry name" value="WD40"/>
    <property type="match status" value="6"/>
</dbReference>
<dbReference type="PANTHER" id="PTHR19854">
    <property type="entry name" value="TRANSDUCIN BETA-LIKE 3"/>
    <property type="match status" value="1"/>
</dbReference>
<dbReference type="GO" id="GO:0034511">
    <property type="term" value="F:U3 snoRNA binding"/>
    <property type="evidence" value="ECO:0007669"/>
    <property type="project" value="TreeGrafter"/>
</dbReference>
<evidence type="ECO:0000256" key="3">
    <source>
        <dbReference type="PROSITE-ProRule" id="PRU00221"/>
    </source>
</evidence>
<dbReference type="InterPro" id="IPR001680">
    <property type="entry name" value="WD40_rpt"/>
</dbReference>
<dbReference type="STRING" id="667725.A0A0L0FFK2"/>
<dbReference type="PROSITE" id="PS00678">
    <property type="entry name" value="WD_REPEATS_1"/>
    <property type="match status" value="1"/>
</dbReference>
<dbReference type="GO" id="GO:0005730">
    <property type="term" value="C:nucleolus"/>
    <property type="evidence" value="ECO:0007669"/>
    <property type="project" value="TreeGrafter"/>
</dbReference>
<feature type="repeat" description="WD" evidence="3">
    <location>
        <begin position="367"/>
        <end position="408"/>
    </location>
</feature>
<dbReference type="OrthoDB" id="5414888at2759"/>
<dbReference type="AlphaFoldDB" id="A0A0L0FFK2"/>
<proteinExistence type="predicted"/>
<dbReference type="InterPro" id="IPR019775">
    <property type="entry name" value="WD40_repeat_CS"/>
</dbReference>
<dbReference type="PANTHER" id="PTHR19854:SF15">
    <property type="entry name" value="TRANSDUCIN BETA-LIKE PROTEIN 3"/>
    <property type="match status" value="1"/>
</dbReference>
<dbReference type="InterPro" id="IPR011047">
    <property type="entry name" value="Quinoprotein_ADH-like_sf"/>
</dbReference>
<feature type="repeat" description="WD" evidence="3">
    <location>
        <begin position="196"/>
        <end position="230"/>
    </location>
</feature>
<gene>
    <name evidence="4" type="ORF">SARC_12224</name>
</gene>
<keyword evidence="2" id="KW-0677">Repeat</keyword>
<accession>A0A0L0FFK2</accession>
<dbReference type="Proteomes" id="UP000054560">
    <property type="component" value="Unassembled WGS sequence"/>
</dbReference>
<keyword evidence="5" id="KW-1185">Reference proteome</keyword>
<dbReference type="InterPro" id="IPR015943">
    <property type="entry name" value="WD40/YVTN_repeat-like_dom_sf"/>
</dbReference>
<evidence type="ECO:0008006" key="6">
    <source>
        <dbReference type="Google" id="ProtNLM"/>
    </source>
</evidence>
<organism evidence="4 5">
    <name type="scientific">Sphaeroforma arctica JP610</name>
    <dbReference type="NCBI Taxonomy" id="667725"/>
    <lineage>
        <taxon>Eukaryota</taxon>
        <taxon>Ichthyosporea</taxon>
        <taxon>Ichthyophonida</taxon>
        <taxon>Sphaeroforma</taxon>
    </lineage>
</organism>
<dbReference type="PROSITE" id="PS50294">
    <property type="entry name" value="WD_REPEATS_REGION"/>
    <property type="match status" value="3"/>
</dbReference>
<evidence type="ECO:0000256" key="1">
    <source>
        <dbReference type="ARBA" id="ARBA00022574"/>
    </source>
</evidence>